<keyword evidence="3" id="KW-1185">Reference proteome</keyword>
<dbReference type="Proteomes" id="UP000217265">
    <property type="component" value="Chromosome"/>
</dbReference>
<protein>
    <submittedName>
        <fullName evidence="2">Uncharacterized protein</fullName>
    </submittedName>
</protein>
<dbReference type="KEGG" id="vbh:CMV30_11300"/>
<feature type="region of interest" description="Disordered" evidence="1">
    <location>
        <begin position="28"/>
        <end position="85"/>
    </location>
</feature>
<feature type="compositionally biased region" description="Low complexity" evidence="1">
    <location>
        <begin position="59"/>
        <end position="69"/>
    </location>
</feature>
<organism evidence="2 3">
    <name type="scientific">Nibricoccus aquaticus</name>
    <dbReference type="NCBI Taxonomy" id="2576891"/>
    <lineage>
        <taxon>Bacteria</taxon>
        <taxon>Pseudomonadati</taxon>
        <taxon>Verrucomicrobiota</taxon>
        <taxon>Opitutia</taxon>
        <taxon>Opitutales</taxon>
        <taxon>Opitutaceae</taxon>
        <taxon>Nibricoccus</taxon>
    </lineage>
</organism>
<name>A0A290QKT3_9BACT</name>
<dbReference type="RefSeq" id="WP_096056124.1">
    <property type="nucleotide sequence ID" value="NZ_CP023344.1"/>
</dbReference>
<accession>A0A290QKT3</accession>
<proteinExistence type="predicted"/>
<reference evidence="2 3" key="1">
    <citation type="submission" date="2017-09" db="EMBL/GenBank/DDBJ databases">
        <title>Complete genome sequence of Verrucomicrobial strain HZ-65, isolated from freshwater.</title>
        <authorList>
            <person name="Choi A."/>
        </authorList>
    </citation>
    <scope>NUCLEOTIDE SEQUENCE [LARGE SCALE GENOMIC DNA]</scope>
    <source>
        <strain evidence="2 3">HZ-65</strain>
    </source>
</reference>
<evidence type="ECO:0000313" key="2">
    <source>
        <dbReference type="EMBL" id="ATC64492.1"/>
    </source>
</evidence>
<dbReference type="AlphaFoldDB" id="A0A290QKT3"/>
<gene>
    <name evidence="2" type="ORF">CMV30_11300</name>
</gene>
<evidence type="ECO:0000256" key="1">
    <source>
        <dbReference type="SAM" id="MobiDB-lite"/>
    </source>
</evidence>
<feature type="compositionally biased region" description="Polar residues" evidence="1">
    <location>
        <begin position="44"/>
        <end position="58"/>
    </location>
</feature>
<dbReference type="EMBL" id="CP023344">
    <property type="protein sequence ID" value="ATC64492.1"/>
    <property type="molecule type" value="Genomic_DNA"/>
</dbReference>
<sequence>MPALRTTLPWLLLAASLAANIYLWPRPTSSSATHKSHETHRTYKSYSETPISSPTHLQSPTTPLASALTPSPPPNSQPSTLTSTATRSRAFEGYADLLAEEAKTTEQLSALNELLARWVATAPTDAATWLAQHDDTPFYDSAARHIALHLIAKQSFDSAATWADLIRDPALREEARDALIAESYRAKKIDAQAVRLSGLSPAHIESILNGSRLD</sequence>
<evidence type="ECO:0000313" key="3">
    <source>
        <dbReference type="Proteomes" id="UP000217265"/>
    </source>
</evidence>